<evidence type="ECO:0000256" key="1">
    <source>
        <dbReference type="SAM" id="SignalP"/>
    </source>
</evidence>
<dbReference type="RefSeq" id="WP_187792880.1">
    <property type="nucleotide sequence ID" value="NZ_JACOQL010000002.1"/>
</dbReference>
<feature type="chain" id="PRO_5037710248" description="Peptidase inhibitor I78 family protein" evidence="1">
    <location>
        <begin position="28"/>
        <end position="100"/>
    </location>
</feature>
<accession>A0A926GC47</accession>
<comment type="caution">
    <text evidence="2">The sequence shown here is derived from an EMBL/GenBank/DDBJ whole genome shotgun (WGS) entry which is preliminary data.</text>
</comment>
<name>A0A926GC47_9RHOB</name>
<evidence type="ECO:0000313" key="2">
    <source>
        <dbReference type="EMBL" id="MBC9246390.1"/>
    </source>
</evidence>
<evidence type="ECO:0008006" key="4">
    <source>
        <dbReference type="Google" id="ProtNLM"/>
    </source>
</evidence>
<keyword evidence="3" id="KW-1185">Reference proteome</keyword>
<dbReference type="EMBL" id="JACOQL010000002">
    <property type="protein sequence ID" value="MBC9246390.1"/>
    <property type="molecule type" value="Genomic_DNA"/>
</dbReference>
<evidence type="ECO:0000313" key="3">
    <source>
        <dbReference type="Proteomes" id="UP000608594"/>
    </source>
</evidence>
<dbReference type="Proteomes" id="UP000608594">
    <property type="component" value="Unassembled WGS sequence"/>
</dbReference>
<proteinExistence type="predicted"/>
<reference evidence="2" key="1">
    <citation type="submission" date="2020-08" db="EMBL/GenBank/DDBJ databases">
        <title>Paracoccus amoyensis sp. nov., isolated from the surface seawater at coast of Xiamen, Fujian.</title>
        <authorList>
            <person name="Lyu L."/>
        </authorList>
    </citation>
    <scope>NUCLEOTIDE SEQUENCE</scope>
    <source>
        <strain evidence="2">11-3</strain>
    </source>
</reference>
<feature type="signal peptide" evidence="1">
    <location>
        <begin position="1"/>
        <end position="27"/>
    </location>
</feature>
<protein>
    <recommendedName>
        <fullName evidence="4">Peptidase inhibitor I78 family protein</fullName>
    </recommendedName>
</protein>
<sequence length="100" mass="10731">MRPVLFLLPPGLRLLPLVLLTACTQAAAPASSDVDIRSQQQAACTATVATHLNKSIVDITARWLSEADGIANVEAIDGDRRHLCNVDATGRVVSYSHPRE</sequence>
<organism evidence="2 3">
    <name type="scientific">Paracoccus amoyensis</name>
    <dbReference type="NCBI Taxonomy" id="2760093"/>
    <lineage>
        <taxon>Bacteria</taxon>
        <taxon>Pseudomonadati</taxon>
        <taxon>Pseudomonadota</taxon>
        <taxon>Alphaproteobacteria</taxon>
        <taxon>Rhodobacterales</taxon>
        <taxon>Paracoccaceae</taxon>
        <taxon>Paracoccus</taxon>
    </lineage>
</organism>
<gene>
    <name evidence="2" type="ORF">H4P12_06620</name>
</gene>
<dbReference type="AlphaFoldDB" id="A0A926GC47"/>
<keyword evidence="1" id="KW-0732">Signal</keyword>